<dbReference type="AlphaFoldDB" id="A0A6C0Y652"/>
<dbReference type="RefSeq" id="WP_163146395.1">
    <property type="nucleotide sequence ID" value="NZ_CP044456.1"/>
</dbReference>
<keyword evidence="4" id="KW-0614">Plasmid</keyword>
<evidence type="ECO:0000313" key="5">
    <source>
        <dbReference type="Proteomes" id="UP000503440"/>
    </source>
</evidence>
<evidence type="ECO:0000256" key="2">
    <source>
        <dbReference type="PIRNR" id="PIRNR026508"/>
    </source>
</evidence>
<proteinExistence type="inferred from homology"/>
<dbReference type="PIRSF" id="PIRSF026508">
    <property type="entry name" value="TelA"/>
    <property type="match status" value="1"/>
</dbReference>
<dbReference type="EMBL" id="CP044456">
    <property type="protein sequence ID" value="QIC71737.1"/>
    <property type="molecule type" value="Genomic_DNA"/>
</dbReference>
<evidence type="ECO:0000313" key="4">
    <source>
        <dbReference type="EMBL" id="QIC71737.1"/>
    </source>
</evidence>
<geneLocation type="plasmid" evidence="5">
    <name>pb18-1</name>
</geneLocation>
<name>A0A6C0Y652_9GAMM</name>
<organism evidence="4 5">
    <name type="scientific">Acinetobacter indicus</name>
    <dbReference type="NCBI Taxonomy" id="756892"/>
    <lineage>
        <taxon>Bacteria</taxon>
        <taxon>Pseudomonadati</taxon>
        <taxon>Pseudomonadota</taxon>
        <taxon>Gammaproteobacteria</taxon>
        <taxon>Moraxellales</taxon>
        <taxon>Moraxellaceae</taxon>
        <taxon>Acinetobacter</taxon>
    </lineage>
</organism>
<evidence type="ECO:0008006" key="6">
    <source>
        <dbReference type="Google" id="ProtNLM"/>
    </source>
</evidence>
<dbReference type="PANTHER" id="PTHR38432">
    <property type="entry name" value="TELA-LIKE PROTEIN SAOUHSC_01408"/>
    <property type="match status" value="1"/>
</dbReference>
<evidence type="ECO:0000256" key="3">
    <source>
        <dbReference type="SAM" id="Coils"/>
    </source>
</evidence>
<evidence type="ECO:0000256" key="1">
    <source>
        <dbReference type="ARBA" id="ARBA00005541"/>
    </source>
</evidence>
<dbReference type="PANTHER" id="PTHR38432:SF1">
    <property type="entry name" value="TELA-LIKE PROTEIN SAOUHSC_01408"/>
    <property type="match status" value="1"/>
</dbReference>
<feature type="coiled-coil region" evidence="3">
    <location>
        <begin position="160"/>
        <end position="215"/>
    </location>
</feature>
<reference evidence="4 5" key="1">
    <citation type="submission" date="2019-09" db="EMBL/GenBank/DDBJ databases">
        <title>Non-baumannii Acinetobacter spp. carrying blaNDM-1 isolated in China.</title>
        <authorList>
            <person name="Cui C."/>
            <person name="Chen C."/>
            <person name="Sun J."/>
            <person name="Liu Y."/>
        </authorList>
    </citation>
    <scope>NUCLEOTIDE SEQUENCE [LARGE SCALE GENOMIC DNA]</scope>
    <source>
        <strain evidence="4 5">B18</strain>
        <plasmid evidence="5">pb18-1</plasmid>
    </source>
</reference>
<sequence>MNHTNQVVATEIDNKDIDSALKAIEESKGITRNQILGPTVDTLSTPETIARIHAIKSKLDGNLSSNEVSLFGLEIGEKTNTYTKDMLSEVQSNDLETLGTGLTNLVLSTQKHSQNALMFRERNQKSSIPLIGKLIDRYREKKEENKIMFATVKQNIDEMVDNLNVRQNAIIKRNDELENMYNGVLETAQEIGLYIISAQLRLAELKAELVVLSNRNLDNSDKFLVQEIFDKNAAVNSLEKRIDDMYLLQQAQFLTLPQIRVIQQNNRDLTDKFNVVKSITIPTWKNSYAMAISLQDQQNNIELINQVDDHTNQLLKNLADQLQQNSIATAKANNRNAIDVETIEHVQQKLVETVEEVIKIQQQGIIENRKAILRLNKNKGFTDAIMLNQESKLPKGILALEVGGSKEK</sequence>
<keyword evidence="3" id="KW-0175">Coiled coil</keyword>
<dbReference type="InterPro" id="IPR008863">
    <property type="entry name" value="Toxic_anion-R_TelA"/>
</dbReference>
<dbReference type="Pfam" id="PF05816">
    <property type="entry name" value="TelA"/>
    <property type="match status" value="1"/>
</dbReference>
<comment type="similarity">
    <text evidence="1 2">Belongs to the TelA family.</text>
</comment>
<accession>A0A6C0Y652</accession>
<gene>
    <name evidence="4" type="ORF">FSC09_15190</name>
</gene>
<protein>
    <recommendedName>
        <fullName evidence="6">Toxic anion resistance protein</fullName>
    </recommendedName>
</protein>
<dbReference type="Proteomes" id="UP000503440">
    <property type="component" value="Plasmid pB18-1"/>
</dbReference>